<dbReference type="Proteomes" id="UP000769528">
    <property type="component" value="Unassembled WGS sequence"/>
</dbReference>
<proteinExistence type="predicted"/>
<gene>
    <name evidence="1" type="ORF">WICMUC_005508</name>
</gene>
<evidence type="ECO:0000313" key="1">
    <source>
        <dbReference type="EMBL" id="KAH3666691.1"/>
    </source>
</evidence>
<dbReference type="EMBL" id="JAEUBF010001406">
    <property type="protein sequence ID" value="KAH3666691.1"/>
    <property type="molecule type" value="Genomic_DNA"/>
</dbReference>
<protein>
    <submittedName>
        <fullName evidence="1">Uncharacterized protein</fullName>
    </submittedName>
</protein>
<dbReference type="AlphaFoldDB" id="A0A9P8T5D8"/>
<comment type="caution">
    <text evidence="1">The sequence shown here is derived from an EMBL/GenBank/DDBJ whole genome shotgun (WGS) entry which is preliminary data.</text>
</comment>
<reference evidence="1" key="2">
    <citation type="submission" date="2021-01" db="EMBL/GenBank/DDBJ databases">
        <authorList>
            <person name="Schikora-Tamarit M.A."/>
        </authorList>
    </citation>
    <scope>NUCLEOTIDE SEQUENCE</scope>
    <source>
        <strain evidence="1">CBS6341</strain>
    </source>
</reference>
<name>A0A9P8T5D8_9ASCO</name>
<evidence type="ECO:0000313" key="2">
    <source>
        <dbReference type="Proteomes" id="UP000769528"/>
    </source>
</evidence>
<organism evidence="1 2">
    <name type="scientific">Wickerhamomyces mucosus</name>
    <dbReference type="NCBI Taxonomy" id="1378264"/>
    <lineage>
        <taxon>Eukaryota</taxon>
        <taxon>Fungi</taxon>
        <taxon>Dikarya</taxon>
        <taxon>Ascomycota</taxon>
        <taxon>Saccharomycotina</taxon>
        <taxon>Saccharomycetes</taxon>
        <taxon>Phaffomycetales</taxon>
        <taxon>Wickerhamomycetaceae</taxon>
        <taxon>Wickerhamomyces</taxon>
    </lineage>
</organism>
<keyword evidence="2" id="KW-1185">Reference proteome</keyword>
<reference evidence="1" key="1">
    <citation type="journal article" date="2021" name="Open Biol.">
        <title>Shared evolutionary footprints suggest mitochondrial oxidative damage underlies multiple complex I losses in fungi.</title>
        <authorList>
            <person name="Schikora-Tamarit M.A."/>
            <person name="Marcet-Houben M."/>
            <person name="Nosek J."/>
            <person name="Gabaldon T."/>
        </authorList>
    </citation>
    <scope>NUCLEOTIDE SEQUENCE</scope>
    <source>
        <strain evidence="1">CBS6341</strain>
    </source>
</reference>
<sequence length="79" mass="8738">MVEHVEHVELVVAELELELVELVQSYMGVDSSIHNLLEFVELELVVEPELVEIEVVVDMVGIVVGIAVDIVAVVGYKHC</sequence>
<accession>A0A9P8T5D8</accession>